<gene>
    <name evidence="5" type="ORF">GOP47_0015077</name>
</gene>
<sequence length="491" mass="53840">MNAALQLLFTLSLLLFCSKEVHGHHTHPLSFPHTSSSHGDLDCRKAFAGKGKASYGGSAHAGLVHPHGPCSPIKELSHLSNDMPKLALELLKKDQERLEKHLFKKRLPRDHFIERSLAASTSTRAREETTSALRFGAGNYIMKVGVGSPRSDFLLMMDTGSDLSWTQCFPCDSQTTCYPQASPIFDPNTSSSYTPISCTTLLCTMCSSTGNCQYSLFYGDGSSTFGELAKDTFTIGNATIQQYIFGCGHLSQGTFLGVDGLLGLAWGSLGMPAQTVSFFGGVFAYCLPSILSSTNTIGFIEFGAEAISEDNNARYSFTPMIHNVYMPSFYFVWLKAISVRGVPLSLDSTPVFPPSSFDFFGTFVDSGTVITRLPYTDYVTFRNAFIAESVNITILPTDRDFFFDTCFRFNDDSLIPTVEFHFDGFDLPLDVENIVYPWDLSTNTVCLAFAPTPSTGGPRLLVIGNYQTPSRLMSFDTLGSRMGIVTSSKMC</sequence>
<evidence type="ECO:0000313" key="6">
    <source>
        <dbReference type="Proteomes" id="UP000886520"/>
    </source>
</evidence>
<dbReference type="Pfam" id="PF14541">
    <property type="entry name" value="TAXi_C"/>
    <property type="match status" value="1"/>
</dbReference>
<dbReference type="PANTHER" id="PTHR13683:SF679">
    <property type="entry name" value="ASPARTYL PROTEASE FAMILY PROTEIN 2"/>
    <property type="match status" value="1"/>
</dbReference>
<evidence type="ECO:0000259" key="4">
    <source>
        <dbReference type="PROSITE" id="PS51767"/>
    </source>
</evidence>
<dbReference type="PANTHER" id="PTHR13683">
    <property type="entry name" value="ASPARTYL PROTEASES"/>
    <property type="match status" value="1"/>
</dbReference>
<dbReference type="Proteomes" id="UP000886520">
    <property type="component" value="Chromosome 14"/>
</dbReference>
<feature type="signal peptide" evidence="3">
    <location>
        <begin position="1"/>
        <end position="23"/>
    </location>
</feature>
<proteinExistence type="inferred from homology"/>
<dbReference type="InterPro" id="IPR021109">
    <property type="entry name" value="Peptidase_aspartic_dom_sf"/>
</dbReference>
<dbReference type="InterPro" id="IPR033121">
    <property type="entry name" value="PEPTIDASE_A1"/>
</dbReference>
<name>A0A9D4ZD15_ADICA</name>
<dbReference type="OrthoDB" id="2747330at2759"/>
<comment type="caution">
    <text evidence="5">The sequence shown here is derived from an EMBL/GenBank/DDBJ whole genome shotgun (WGS) entry which is preliminary data.</text>
</comment>
<dbReference type="GO" id="GO:0004190">
    <property type="term" value="F:aspartic-type endopeptidase activity"/>
    <property type="evidence" value="ECO:0007669"/>
    <property type="project" value="InterPro"/>
</dbReference>
<evidence type="ECO:0000256" key="2">
    <source>
        <dbReference type="PIRSR" id="PIRSR601461-1"/>
    </source>
</evidence>
<dbReference type="InterPro" id="IPR001461">
    <property type="entry name" value="Aspartic_peptidase_A1"/>
</dbReference>
<dbReference type="EMBL" id="JABFUD020000014">
    <property type="protein sequence ID" value="KAI5070734.1"/>
    <property type="molecule type" value="Genomic_DNA"/>
</dbReference>
<feature type="chain" id="PRO_5039720251" description="Peptidase A1 domain-containing protein" evidence="3">
    <location>
        <begin position="24"/>
        <end position="491"/>
    </location>
</feature>
<feature type="active site" evidence="2">
    <location>
        <position position="158"/>
    </location>
</feature>
<keyword evidence="3" id="KW-0732">Signal</keyword>
<protein>
    <recommendedName>
        <fullName evidence="4">Peptidase A1 domain-containing protein</fullName>
    </recommendedName>
</protein>
<dbReference type="SUPFAM" id="SSF50630">
    <property type="entry name" value="Acid proteases"/>
    <property type="match status" value="1"/>
</dbReference>
<feature type="active site" evidence="2">
    <location>
        <position position="365"/>
    </location>
</feature>
<keyword evidence="6" id="KW-1185">Reference proteome</keyword>
<comment type="similarity">
    <text evidence="1">Belongs to the peptidase A1 family.</text>
</comment>
<dbReference type="InterPro" id="IPR032861">
    <property type="entry name" value="TAXi_N"/>
</dbReference>
<reference evidence="5" key="1">
    <citation type="submission" date="2021-01" db="EMBL/GenBank/DDBJ databases">
        <title>Adiantum capillus-veneris genome.</title>
        <authorList>
            <person name="Fang Y."/>
            <person name="Liao Q."/>
        </authorList>
    </citation>
    <scope>NUCLEOTIDE SEQUENCE</scope>
    <source>
        <strain evidence="5">H3</strain>
        <tissue evidence="5">Leaf</tissue>
    </source>
</reference>
<dbReference type="InterPro" id="IPR032799">
    <property type="entry name" value="TAXi_C"/>
</dbReference>
<evidence type="ECO:0000256" key="1">
    <source>
        <dbReference type="ARBA" id="ARBA00007447"/>
    </source>
</evidence>
<feature type="domain" description="Peptidase A1" evidence="4">
    <location>
        <begin position="140"/>
        <end position="485"/>
    </location>
</feature>
<dbReference type="PROSITE" id="PS51767">
    <property type="entry name" value="PEPTIDASE_A1"/>
    <property type="match status" value="1"/>
</dbReference>
<dbReference type="AlphaFoldDB" id="A0A9D4ZD15"/>
<dbReference type="Gene3D" id="2.40.70.10">
    <property type="entry name" value="Acid Proteases"/>
    <property type="match status" value="2"/>
</dbReference>
<evidence type="ECO:0000313" key="5">
    <source>
        <dbReference type="EMBL" id="KAI5070734.1"/>
    </source>
</evidence>
<dbReference type="GO" id="GO:0006508">
    <property type="term" value="P:proteolysis"/>
    <property type="evidence" value="ECO:0007669"/>
    <property type="project" value="InterPro"/>
</dbReference>
<dbReference type="Pfam" id="PF14543">
    <property type="entry name" value="TAXi_N"/>
    <property type="match status" value="1"/>
</dbReference>
<accession>A0A9D4ZD15</accession>
<evidence type="ECO:0000256" key="3">
    <source>
        <dbReference type="SAM" id="SignalP"/>
    </source>
</evidence>
<organism evidence="5 6">
    <name type="scientific">Adiantum capillus-veneris</name>
    <name type="common">Maidenhair fern</name>
    <dbReference type="NCBI Taxonomy" id="13818"/>
    <lineage>
        <taxon>Eukaryota</taxon>
        <taxon>Viridiplantae</taxon>
        <taxon>Streptophyta</taxon>
        <taxon>Embryophyta</taxon>
        <taxon>Tracheophyta</taxon>
        <taxon>Polypodiopsida</taxon>
        <taxon>Polypodiidae</taxon>
        <taxon>Polypodiales</taxon>
        <taxon>Pteridineae</taxon>
        <taxon>Pteridaceae</taxon>
        <taxon>Vittarioideae</taxon>
        <taxon>Adiantum</taxon>
    </lineage>
</organism>